<gene>
    <name evidence="1" type="ORF">LTRI10_LOCUS6903</name>
</gene>
<dbReference type="Proteomes" id="UP001497516">
    <property type="component" value="Chromosome 10"/>
</dbReference>
<keyword evidence="2" id="KW-1185">Reference proteome</keyword>
<accession>A0AAV2CSW0</accession>
<organism evidence="1 2">
    <name type="scientific">Linum trigynum</name>
    <dbReference type="NCBI Taxonomy" id="586398"/>
    <lineage>
        <taxon>Eukaryota</taxon>
        <taxon>Viridiplantae</taxon>
        <taxon>Streptophyta</taxon>
        <taxon>Embryophyta</taxon>
        <taxon>Tracheophyta</taxon>
        <taxon>Spermatophyta</taxon>
        <taxon>Magnoliopsida</taxon>
        <taxon>eudicotyledons</taxon>
        <taxon>Gunneridae</taxon>
        <taxon>Pentapetalae</taxon>
        <taxon>rosids</taxon>
        <taxon>fabids</taxon>
        <taxon>Malpighiales</taxon>
        <taxon>Linaceae</taxon>
        <taxon>Linum</taxon>
    </lineage>
</organism>
<dbReference type="PANTHER" id="PTHR11439">
    <property type="entry name" value="GAG-POL-RELATED RETROTRANSPOSON"/>
    <property type="match status" value="1"/>
</dbReference>
<dbReference type="PANTHER" id="PTHR11439:SF470">
    <property type="entry name" value="CYSTEINE-RICH RLK (RECEPTOR-LIKE PROTEIN KINASE) 8"/>
    <property type="match status" value="1"/>
</dbReference>
<dbReference type="EMBL" id="OZ034814">
    <property type="protein sequence ID" value="CAL1359415.1"/>
    <property type="molecule type" value="Genomic_DNA"/>
</dbReference>
<proteinExistence type="predicted"/>
<evidence type="ECO:0000313" key="1">
    <source>
        <dbReference type="EMBL" id="CAL1359415.1"/>
    </source>
</evidence>
<protein>
    <recommendedName>
        <fullName evidence="3">Mitochondrial protein</fullName>
    </recommendedName>
</protein>
<dbReference type="CDD" id="cd09272">
    <property type="entry name" value="RNase_HI_RT_Ty1"/>
    <property type="match status" value="1"/>
</dbReference>
<evidence type="ECO:0008006" key="3">
    <source>
        <dbReference type="Google" id="ProtNLM"/>
    </source>
</evidence>
<name>A0AAV2CSW0_9ROSI</name>
<sequence>MSSPSSNHYKAVLRVLRYLKSAPATGLFLPSKGTFQIKAFTDSDWAACVETRRSTTGFCIYLGDSLISWKTKKQHTVSRSSCEAEYRALAYTGCEI</sequence>
<reference evidence="1 2" key="1">
    <citation type="submission" date="2024-04" db="EMBL/GenBank/DDBJ databases">
        <authorList>
            <person name="Fracassetti M."/>
        </authorList>
    </citation>
    <scope>NUCLEOTIDE SEQUENCE [LARGE SCALE GENOMIC DNA]</scope>
</reference>
<evidence type="ECO:0000313" key="2">
    <source>
        <dbReference type="Proteomes" id="UP001497516"/>
    </source>
</evidence>
<dbReference type="AlphaFoldDB" id="A0AAV2CSW0"/>